<name>A0A4Y2TLZ5_ARAVE</name>
<dbReference type="Proteomes" id="UP000499080">
    <property type="component" value="Unassembled WGS sequence"/>
</dbReference>
<dbReference type="EMBL" id="BGPR01029694">
    <property type="protein sequence ID" value="GBO01649.1"/>
    <property type="molecule type" value="Genomic_DNA"/>
</dbReference>
<gene>
    <name evidence="1" type="ORF">AVEN_194676_1</name>
</gene>
<comment type="caution">
    <text evidence="1">The sequence shown here is derived from an EMBL/GenBank/DDBJ whole genome shotgun (WGS) entry which is preliminary data.</text>
</comment>
<protein>
    <submittedName>
        <fullName evidence="1">Uncharacterized protein</fullName>
    </submittedName>
</protein>
<dbReference type="AlphaFoldDB" id="A0A4Y2TLZ5"/>
<keyword evidence="2" id="KW-1185">Reference proteome</keyword>
<evidence type="ECO:0000313" key="2">
    <source>
        <dbReference type="Proteomes" id="UP000499080"/>
    </source>
</evidence>
<organism evidence="1 2">
    <name type="scientific">Araneus ventricosus</name>
    <name type="common">Orbweaver spider</name>
    <name type="synonym">Epeira ventricosa</name>
    <dbReference type="NCBI Taxonomy" id="182803"/>
    <lineage>
        <taxon>Eukaryota</taxon>
        <taxon>Metazoa</taxon>
        <taxon>Ecdysozoa</taxon>
        <taxon>Arthropoda</taxon>
        <taxon>Chelicerata</taxon>
        <taxon>Arachnida</taxon>
        <taxon>Araneae</taxon>
        <taxon>Araneomorphae</taxon>
        <taxon>Entelegynae</taxon>
        <taxon>Araneoidea</taxon>
        <taxon>Araneidae</taxon>
        <taxon>Araneus</taxon>
    </lineage>
</organism>
<sequence>MAARLLGPAETPYNYFQKSILLFLEKLPDIPYFEDIMRSSIETTCQSHPITKFGRETCENPTQVERAFQGVPHFDSQGEGMTWEIQFRMRLDLLVVYL</sequence>
<proteinExistence type="predicted"/>
<accession>A0A4Y2TLZ5</accession>
<reference evidence="1 2" key="1">
    <citation type="journal article" date="2019" name="Sci. Rep.">
        <title>Orb-weaving spider Araneus ventricosus genome elucidates the spidroin gene catalogue.</title>
        <authorList>
            <person name="Kono N."/>
            <person name="Nakamura H."/>
            <person name="Ohtoshi R."/>
            <person name="Moran D.A.P."/>
            <person name="Shinohara A."/>
            <person name="Yoshida Y."/>
            <person name="Fujiwara M."/>
            <person name="Mori M."/>
            <person name="Tomita M."/>
            <person name="Arakawa K."/>
        </authorList>
    </citation>
    <scope>NUCLEOTIDE SEQUENCE [LARGE SCALE GENOMIC DNA]</scope>
</reference>
<evidence type="ECO:0000313" key="1">
    <source>
        <dbReference type="EMBL" id="GBO01649.1"/>
    </source>
</evidence>